<sequence>MFPGVLPIMRFASKPTAKIWPLSWFTATTDGSFKTMPRPRT</sequence>
<name>A0A6J7BWW8_9ZZZZ</name>
<accession>A0A6J7BWW8</accession>
<reference evidence="1" key="1">
    <citation type="submission" date="2020-05" db="EMBL/GenBank/DDBJ databases">
        <authorList>
            <person name="Chiriac C."/>
            <person name="Salcher M."/>
            <person name="Ghai R."/>
            <person name="Kavagutti S V."/>
        </authorList>
    </citation>
    <scope>NUCLEOTIDE SEQUENCE</scope>
</reference>
<dbReference type="EMBL" id="CAFBJG010000022">
    <property type="protein sequence ID" value="CAB4848469.1"/>
    <property type="molecule type" value="Genomic_DNA"/>
</dbReference>
<proteinExistence type="predicted"/>
<protein>
    <submittedName>
        <fullName evidence="1">Unannotated protein</fullName>
    </submittedName>
</protein>
<dbReference type="AlphaFoldDB" id="A0A6J7BWW8"/>
<evidence type="ECO:0000313" key="1">
    <source>
        <dbReference type="EMBL" id="CAB4848469.1"/>
    </source>
</evidence>
<gene>
    <name evidence="1" type="ORF">UFOPK3282_00344</name>
</gene>
<organism evidence="1">
    <name type="scientific">freshwater metagenome</name>
    <dbReference type="NCBI Taxonomy" id="449393"/>
    <lineage>
        <taxon>unclassified sequences</taxon>
        <taxon>metagenomes</taxon>
        <taxon>ecological metagenomes</taxon>
    </lineage>
</organism>